<sequence length="281" mass="31828">MLHSVDVAKTHEIMARFRPIAPRPAMPPQTPLHDVPSGLHQHQHQHQHQPCAMSAAAVAALQLRVRACRARKRGRPASCRSRWLSGRSRSTLCSRPPPPTPSLLPPWRPIVIPRSSLTGRRRRPESNWASTPQQRRRRQRLRRRVLSRPLLCGNSRKARKELRRSLNTLSPPLFPATTPFPPEVKHDVPVEQDLLQKLQEPKVITPMLVRPVASSITVGPITPDATAVPRPPFLQNRRLSRKRWSQKPSPRWSLTPATGFGSQIPPTKRWCASRSARGSTR</sequence>
<dbReference type="EMBL" id="LR862150">
    <property type="protein sequence ID" value="CAD1832425.1"/>
    <property type="molecule type" value="Genomic_DNA"/>
</dbReference>
<feature type="region of interest" description="Disordered" evidence="1">
    <location>
        <begin position="239"/>
        <end position="281"/>
    </location>
</feature>
<dbReference type="AlphaFoldDB" id="A0A6V7PNM4"/>
<name>A0A6V7PNM4_ANACO</name>
<feature type="compositionally biased region" description="Pro residues" evidence="1">
    <location>
        <begin position="95"/>
        <end position="108"/>
    </location>
</feature>
<evidence type="ECO:0000256" key="1">
    <source>
        <dbReference type="SAM" id="MobiDB-lite"/>
    </source>
</evidence>
<organism evidence="2">
    <name type="scientific">Ananas comosus var. bracteatus</name>
    <name type="common">red pineapple</name>
    <dbReference type="NCBI Taxonomy" id="296719"/>
    <lineage>
        <taxon>Eukaryota</taxon>
        <taxon>Viridiplantae</taxon>
        <taxon>Streptophyta</taxon>
        <taxon>Embryophyta</taxon>
        <taxon>Tracheophyta</taxon>
        <taxon>Spermatophyta</taxon>
        <taxon>Magnoliopsida</taxon>
        <taxon>Liliopsida</taxon>
        <taxon>Poales</taxon>
        <taxon>Bromeliaceae</taxon>
        <taxon>Bromelioideae</taxon>
        <taxon>Ananas</taxon>
    </lineage>
</organism>
<protein>
    <submittedName>
        <fullName evidence="2">Uncharacterized protein</fullName>
    </submittedName>
</protein>
<feature type="region of interest" description="Disordered" evidence="1">
    <location>
        <begin position="87"/>
        <end position="142"/>
    </location>
</feature>
<gene>
    <name evidence="2" type="ORF">CB5_LOCUS15636</name>
</gene>
<reference evidence="2" key="1">
    <citation type="submission" date="2020-07" db="EMBL/GenBank/DDBJ databases">
        <authorList>
            <person name="Lin J."/>
        </authorList>
    </citation>
    <scope>NUCLEOTIDE SEQUENCE</scope>
</reference>
<proteinExistence type="predicted"/>
<accession>A0A6V7PNM4</accession>
<evidence type="ECO:0000313" key="2">
    <source>
        <dbReference type="EMBL" id="CAD1832425.1"/>
    </source>
</evidence>